<evidence type="ECO:0000313" key="1">
    <source>
        <dbReference type="EMBL" id="ATU83710.1"/>
    </source>
</evidence>
<proteinExistence type="predicted"/>
<name>A0A2D3I5N0_9VIRU</name>
<sequence>MCNNFGSCTSVTRFNSSEDILSIFLASFFDAGSNPFFKFLFFFGSFLTAAESSIAAAIFPNTAFSIFAGFLMCITPDLSSGVKLFWTIFIPI</sequence>
<organism evidence="1">
    <name type="scientific">White spot syndrome virus</name>
    <dbReference type="NCBI Taxonomy" id="342409"/>
    <lineage>
        <taxon>Viruses</taxon>
        <taxon>Viruses incertae sedis</taxon>
        <taxon>Naldaviricetes</taxon>
        <taxon>Nimaviridae</taxon>
        <taxon>Whispovirus</taxon>
    </lineage>
</organism>
<reference evidence="1" key="1">
    <citation type="journal article" date="2018" name="Aquaculture">
        <title>Complete genome sequence of a white spot syndrome virus associated with a disease incursion in Australia.</title>
        <authorList>
            <person name="Oakey J."/>
            <person name="Smith C.S."/>
        </authorList>
    </citation>
    <scope>NUCLEOTIDE SEQUENCE [LARGE SCALE GENOMIC DNA]</scope>
    <source>
        <strain evidence="1">WSSV-AU</strain>
    </source>
</reference>
<dbReference type="Proteomes" id="UP000267516">
    <property type="component" value="Segment"/>
</dbReference>
<accession>A0A2D3I5N0</accession>
<protein>
    <submittedName>
        <fullName evidence="1">ORF265</fullName>
    </submittedName>
</protein>
<dbReference type="EMBL" id="MF768985">
    <property type="protein sequence ID" value="ATU83710.1"/>
    <property type="molecule type" value="Genomic_DNA"/>
</dbReference>